<reference evidence="6" key="1">
    <citation type="submission" date="2024-06" db="EMBL/GenBank/DDBJ databases">
        <authorList>
            <person name="Fan A."/>
            <person name="Zhang F.Y."/>
            <person name="Zhang L."/>
        </authorList>
    </citation>
    <scope>NUCLEOTIDE SEQUENCE</scope>
    <source>
        <strain evidence="6">Y61</strain>
    </source>
</reference>
<dbReference type="InterPro" id="IPR028082">
    <property type="entry name" value="Peripla_BP_I"/>
</dbReference>
<evidence type="ECO:0000259" key="4">
    <source>
        <dbReference type="PROSITE" id="PS50932"/>
    </source>
</evidence>
<evidence type="ECO:0000313" key="6">
    <source>
        <dbReference type="EMBL" id="XCJ18130.1"/>
    </source>
</evidence>
<dbReference type="CDD" id="cd06267">
    <property type="entry name" value="PBP1_LacI_sugar_binding-like"/>
    <property type="match status" value="1"/>
</dbReference>
<evidence type="ECO:0000256" key="1">
    <source>
        <dbReference type="ARBA" id="ARBA00023015"/>
    </source>
</evidence>
<dbReference type="InterPro" id="IPR046335">
    <property type="entry name" value="LacI/GalR-like_sensor"/>
</dbReference>
<protein>
    <submittedName>
        <fullName evidence="6">LacI family DNA-binding transcriptional regulator</fullName>
    </submittedName>
</protein>
<feature type="domain" description="HTH lacI-type" evidence="4">
    <location>
        <begin position="5"/>
        <end position="59"/>
    </location>
</feature>
<dbReference type="PANTHER" id="PTHR30146">
    <property type="entry name" value="LACI-RELATED TRANSCRIPTIONAL REPRESSOR"/>
    <property type="match status" value="1"/>
</dbReference>
<dbReference type="EMBL" id="CP159510">
    <property type="protein sequence ID" value="XCJ18130.1"/>
    <property type="molecule type" value="Genomic_DNA"/>
</dbReference>
<dbReference type="Gene3D" id="1.10.260.40">
    <property type="entry name" value="lambda repressor-like DNA-binding domains"/>
    <property type="match status" value="1"/>
</dbReference>
<proteinExistence type="predicted"/>
<dbReference type="PROSITE" id="PS50943">
    <property type="entry name" value="HTH_CROC1"/>
    <property type="match status" value="1"/>
</dbReference>
<dbReference type="GO" id="GO:0003700">
    <property type="term" value="F:DNA-binding transcription factor activity"/>
    <property type="evidence" value="ECO:0007669"/>
    <property type="project" value="TreeGrafter"/>
</dbReference>
<evidence type="ECO:0000256" key="2">
    <source>
        <dbReference type="ARBA" id="ARBA00023125"/>
    </source>
</evidence>
<name>A0AAU8IIQ9_9BACL</name>
<dbReference type="InterPro" id="IPR001387">
    <property type="entry name" value="Cro/C1-type_HTH"/>
</dbReference>
<dbReference type="CDD" id="cd01392">
    <property type="entry name" value="HTH_LacI"/>
    <property type="match status" value="1"/>
</dbReference>
<feature type="domain" description="HTH cro/C1-type" evidence="5">
    <location>
        <begin position="3"/>
        <end position="49"/>
    </location>
</feature>
<keyword evidence="2 6" id="KW-0238">DNA-binding</keyword>
<accession>A0AAU8IIQ9</accession>
<dbReference type="GO" id="GO:0000976">
    <property type="term" value="F:transcription cis-regulatory region binding"/>
    <property type="evidence" value="ECO:0007669"/>
    <property type="project" value="TreeGrafter"/>
</dbReference>
<keyword evidence="1" id="KW-0805">Transcription regulation</keyword>
<dbReference type="PROSITE" id="PS00356">
    <property type="entry name" value="HTH_LACI_1"/>
    <property type="match status" value="1"/>
</dbReference>
<evidence type="ECO:0000259" key="5">
    <source>
        <dbReference type="PROSITE" id="PS50943"/>
    </source>
</evidence>
<dbReference type="PRINTS" id="PR00036">
    <property type="entry name" value="HTHLACI"/>
</dbReference>
<dbReference type="SUPFAM" id="SSF47413">
    <property type="entry name" value="lambda repressor-like DNA-binding domains"/>
    <property type="match status" value="1"/>
</dbReference>
<dbReference type="PANTHER" id="PTHR30146:SF109">
    <property type="entry name" value="HTH-TYPE TRANSCRIPTIONAL REGULATOR GALS"/>
    <property type="match status" value="1"/>
</dbReference>
<sequence length="331" mass="36363">MDRKITIYDIARQAGVSTATVSKVINRTGKISQKTQQKIHQIIRETGYLPNKNASGLSKRQTNTIGLLIPDITNPFFAAMAKEMLASARDCGYDLTVCNTDYSKQKAINDIQSLLQKGIDGLVISSTNLDEPALHSIIPSSKPLVFVSSNDVYGLNVNSVSVDDYSGSRIAIKYLAGLGHRHIALILEEGNQSKERLRGYTDTLRKHDLDFSADYVICAKSSISEGRKAFAKLSQLQPPPSAIFGYNDVLAIGAILEAKSKGLRIPEDVAIIGFDNTIMSEIVSPELTSIDQPLEDMCRRTMELIVSQISRPALQKQHILFAPVLVKRQST</sequence>
<evidence type="ECO:0000256" key="3">
    <source>
        <dbReference type="ARBA" id="ARBA00023163"/>
    </source>
</evidence>
<gene>
    <name evidence="6" type="ORF">ABNN70_06710</name>
</gene>
<dbReference type="RefSeq" id="WP_353949209.1">
    <property type="nucleotide sequence ID" value="NZ_CP159510.1"/>
</dbReference>
<keyword evidence="3" id="KW-0804">Transcription</keyword>
<dbReference type="PROSITE" id="PS50932">
    <property type="entry name" value="HTH_LACI_2"/>
    <property type="match status" value="1"/>
</dbReference>
<dbReference type="InterPro" id="IPR000843">
    <property type="entry name" value="HTH_LacI"/>
</dbReference>
<dbReference type="Pfam" id="PF00356">
    <property type="entry name" value="LacI"/>
    <property type="match status" value="1"/>
</dbReference>
<dbReference type="InterPro" id="IPR010982">
    <property type="entry name" value="Lambda_DNA-bd_dom_sf"/>
</dbReference>
<dbReference type="Pfam" id="PF13377">
    <property type="entry name" value="Peripla_BP_3"/>
    <property type="match status" value="1"/>
</dbReference>
<dbReference type="SMART" id="SM00354">
    <property type="entry name" value="HTH_LACI"/>
    <property type="match status" value="1"/>
</dbReference>
<dbReference type="Gene3D" id="3.40.50.2300">
    <property type="match status" value="2"/>
</dbReference>
<dbReference type="AlphaFoldDB" id="A0AAU8IIQ9"/>
<dbReference type="SUPFAM" id="SSF53822">
    <property type="entry name" value="Periplasmic binding protein-like I"/>
    <property type="match status" value="1"/>
</dbReference>
<organism evidence="6">
    <name type="scientific">Sporolactobacillus sp. Y61</name>
    <dbReference type="NCBI Taxonomy" id="3160863"/>
    <lineage>
        <taxon>Bacteria</taxon>
        <taxon>Bacillati</taxon>
        <taxon>Bacillota</taxon>
        <taxon>Bacilli</taxon>
        <taxon>Bacillales</taxon>
        <taxon>Sporolactobacillaceae</taxon>
        <taxon>Sporolactobacillus</taxon>
    </lineage>
</organism>